<evidence type="ECO:0000313" key="1">
    <source>
        <dbReference type="EMBL" id="TCJ89914.1"/>
    </source>
</evidence>
<keyword evidence="2" id="KW-1185">Reference proteome</keyword>
<dbReference type="GO" id="GO:0016740">
    <property type="term" value="F:transferase activity"/>
    <property type="evidence" value="ECO:0007669"/>
    <property type="project" value="UniProtKB-KW"/>
</dbReference>
<dbReference type="AlphaFoldDB" id="A0A4R1FAV1"/>
<sequence>MTEPRSISFNRISLNAKIKNVARAMRLPAKAVRIDFFRQRFLARIFDDPTAPWIVTGGGGLLARLPGARASADLDLIRLDLEITDAIDELRRLGVARPDIDPFHFQVDLSKQLTGDAAAGAELRVSVYHGATVLEKFPLDLAVDKTIIGAIETLTPTAVLDLAGFSALPPVRLIPVPSQLADKICAMFARYGDTRIPSTRWRDLADICFIVGNFTFDAALVCAALDFQKQRRDLELPAVLQSPGPEWTRAYPALAKDTALPAELHGLDAALAFSGTCLNQILDGTRTTGHWDPDAHSWIEV</sequence>
<dbReference type="RefSeq" id="WP_067458241.1">
    <property type="nucleotide sequence ID" value="NZ_SMFR01000008.1"/>
</dbReference>
<name>A0A4R1FAV1_9NOCA</name>
<proteinExistence type="predicted"/>
<organism evidence="1 2">
    <name type="scientific">Nocardia alba</name>
    <dbReference type="NCBI Taxonomy" id="225051"/>
    <lineage>
        <taxon>Bacteria</taxon>
        <taxon>Bacillati</taxon>
        <taxon>Actinomycetota</taxon>
        <taxon>Actinomycetes</taxon>
        <taxon>Mycobacteriales</taxon>
        <taxon>Nocardiaceae</taxon>
        <taxon>Nocardia</taxon>
    </lineage>
</organism>
<comment type="caution">
    <text evidence="1">The sequence shown here is derived from an EMBL/GenBank/DDBJ whole genome shotgun (WGS) entry which is preliminary data.</text>
</comment>
<dbReference type="OrthoDB" id="4084402at2"/>
<dbReference type="InterPro" id="IPR014942">
    <property type="entry name" value="AbiEii"/>
</dbReference>
<gene>
    <name evidence="1" type="ORF">DFR71_6204</name>
</gene>
<keyword evidence="1" id="KW-0808">Transferase</keyword>
<protein>
    <submittedName>
        <fullName evidence="1">Nucleotidyltransferase AbiEii toxin of type IV toxin-antitoxin system</fullName>
    </submittedName>
</protein>
<dbReference type="STRING" id="1210063.GCA_001612665_05785"/>
<dbReference type="EMBL" id="SMFR01000008">
    <property type="protein sequence ID" value="TCJ89914.1"/>
    <property type="molecule type" value="Genomic_DNA"/>
</dbReference>
<evidence type="ECO:0000313" key="2">
    <source>
        <dbReference type="Proteomes" id="UP000294856"/>
    </source>
</evidence>
<dbReference type="Pfam" id="PF08843">
    <property type="entry name" value="AbiEii"/>
    <property type="match status" value="1"/>
</dbReference>
<dbReference type="Proteomes" id="UP000294856">
    <property type="component" value="Unassembled WGS sequence"/>
</dbReference>
<reference evidence="1 2" key="1">
    <citation type="submission" date="2019-03" db="EMBL/GenBank/DDBJ databases">
        <title>Genomic Encyclopedia of Type Strains, Phase IV (KMG-IV): sequencing the most valuable type-strain genomes for metagenomic binning, comparative biology and taxonomic classification.</title>
        <authorList>
            <person name="Goeker M."/>
        </authorList>
    </citation>
    <scope>NUCLEOTIDE SEQUENCE [LARGE SCALE GENOMIC DNA]</scope>
    <source>
        <strain evidence="1 2">DSM 44684</strain>
    </source>
</reference>
<accession>A0A4R1FAV1</accession>